<reference evidence="3" key="1">
    <citation type="journal article" date="2019" name="Int. J. Syst. Evol. Microbiol.">
        <title>The Global Catalogue of Microorganisms (GCM) 10K type strain sequencing project: providing services to taxonomists for standard genome sequencing and annotation.</title>
        <authorList>
            <consortium name="The Broad Institute Genomics Platform"/>
            <consortium name="The Broad Institute Genome Sequencing Center for Infectious Disease"/>
            <person name="Wu L."/>
            <person name="Ma J."/>
        </authorList>
    </citation>
    <scope>NUCLEOTIDE SEQUENCE [LARGE SCALE GENOMIC DNA]</scope>
    <source>
        <strain evidence="3">NBRC 108894</strain>
    </source>
</reference>
<evidence type="ECO:0000313" key="2">
    <source>
        <dbReference type="EMBL" id="GMA95419.1"/>
    </source>
</evidence>
<dbReference type="SUPFAM" id="SSF53850">
    <property type="entry name" value="Periplasmic binding protein-like II"/>
    <property type="match status" value="1"/>
</dbReference>
<evidence type="ECO:0000313" key="3">
    <source>
        <dbReference type="Proteomes" id="UP001157034"/>
    </source>
</evidence>
<dbReference type="RefSeq" id="WP_284254192.1">
    <property type="nucleotide sequence ID" value="NZ_BAAAQO010000002.1"/>
</dbReference>
<dbReference type="InterPro" id="IPR006059">
    <property type="entry name" value="SBP"/>
</dbReference>
<dbReference type="InterPro" id="IPR050490">
    <property type="entry name" value="Bact_solute-bd_prot1"/>
</dbReference>
<sequence length="447" mass="47274">MFTLQHSAGARPRRRRGIAAAVIALVAASALAACSTATPGAAGTASGAPAKGPKVSGSLTVSFLSGQAYIDDAISSFKAQNPGLTVQTTQAVSNTYQPQIRAQLDAKHAPDVMFVWGGSGNAMATKILAEAGELQSLQSSPWVKTVGSTANSLVTYNDKVYALNSFQNPTGVEYNTDLMKKLKVHVPTTFSEMLDFCQTVSSKGIVPIAIGAQTGYLSTEVPLELANTLVYSKDPKFAQHLADGSVKWSTSKLWKNSLTTALKQYVKMQDAKCFQDNPTGYSDAAADQLVASGKALGVDIIGSNLPTLKQDAPSLNFDMYSLPATENASDTVLTLNTGAAWGVAASTDNKKAAVAFVNYMGQPDQLAAAAKANFGVPYTPTSSTKMQPEMKGVEKQYLSNKVALWQTNFWPGYQVKQTMIAECQNLLVGKQTVQGVVDAIQKSLGDS</sequence>
<feature type="chain" id="PRO_5047165440" description="Extracellular solute-binding protein" evidence="1">
    <location>
        <begin position="33"/>
        <end position="447"/>
    </location>
</feature>
<accession>A0ABQ6K809</accession>
<evidence type="ECO:0000256" key="1">
    <source>
        <dbReference type="SAM" id="SignalP"/>
    </source>
</evidence>
<name>A0ABQ6K809_9MICO</name>
<keyword evidence="3" id="KW-1185">Reference proteome</keyword>
<proteinExistence type="predicted"/>
<gene>
    <name evidence="2" type="ORF">GCM10025881_22430</name>
</gene>
<dbReference type="Proteomes" id="UP001157034">
    <property type="component" value="Unassembled WGS sequence"/>
</dbReference>
<dbReference type="PANTHER" id="PTHR43649">
    <property type="entry name" value="ARABINOSE-BINDING PROTEIN-RELATED"/>
    <property type="match status" value="1"/>
</dbReference>
<dbReference type="Gene3D" id="3.40.190.10">
    <property type="entry name" value="Periplasmic binding protein-like II"/>
    <property type="match status" value="2"/>
</dbReference>
<feature type="signal peptide" evidence="1">
    <location>
        <begin position="1"/>
        <end position="32"/>
    </location>
</feature>
<dbReference type="Pfam" id="PF13416">
    <property type="entry name" value="SBP_bac_8"/>
    <property type="match status" value="1"/>
</dbReference>
<protein>
    <recommendedName>
        <fullName evidence="4">Extracellular solute-binding protein</fullName>
    </recommendedName>
</protein>
<dbReference type="PANTHER" id="PTHR43649:SF12">
    <property type="entry name" value="DIACETYLCHITOBIOSE BINDING PROTEIN DASA"/>
    <property type="match status" value="1"/>
</dbReference>
<keyword evidence="1" id="KW-0732">Signal</keyword>
<comment type="caution">
    <text evidence="2">The sequence shown here is derived from an EMBL/GenBank/DDBJ whole genome shotgun (WGS) entry which is preliminary data.</text>
</comment>
<dbReference type="EMBL" id="BSVB01000001">
    <property type="protein sequence ID" value="GMA95419.1"/>
    <property type="molecule type" value="Genomic_DNA"/>
</dbReference>
<organism evidence="2 3">
    <name type="scientific">Pseudolysinimonas kribbensis</name>
    <dbReference type="NCBI Taxonomy" id="433641"/>
    <lineage>
        <taxon>Bacteria</taxon>
        <taxon>Bacillati</taxon>
        <taxon>Actinomycetota</taxon>
        <taxon>Actinomycetes</taxon>
        <taxon>Micrococcales</taxon>
        <taxon>Microbacteriaceae</taxon>
        <taxon>Pseudolysinimonas</taxon>
    </lineage>
</organism>
<evidence type="ECO:0008006" key="4">
    <source>
        <dbReference type="Google" id="ProtNLM"/>
    </source>
</evidence>